<feature type="region of interest" description="Disordered" evidence="4">
    <location>
        <begin position="1"/>
        <end position="26"/>
    </location>
</feature>
<evidence type="ECO:0000256" key="3">
    <source>
        <dbReference type="ARBA" id="ARBA00023163"/>
    </source>
</evidence>
<evidence type="ECO:0000313" key="6">
    <source>
        <dbReference type="EMBL" id="RVT39443.1"/>
    </source>
</evidence>
<proteinExistence type="predicted"/>
<evidence type="ECO:0000259" key="5">
    <source>
        <dbReference type="SMART" id="SM00895"/>
    </source>
</evidence>
<keyword evidence="3" id="KW-0804">Transcription</keyword>
<dbReference type="PANTHER" id="PTHR43537:SF5">
    <property type="entry name" value="UXU OPERON TRANSCRIPTIONAL REGULATOR"/>
    <property type="match status" value="1"/>
</dbReference>
<organism evidence="6 7">
    <name type="scientific">Sphingobium algorifonticola</name>
    <dbReference type="NCBI Taxonomy" id="2008318"/>
    <lineage>
        <taxon>Bacteria</taxon>
        <taxon>Pseudomonadati</taxon>
        <taxon>Pseudomonadota</taxon>
        <taxon>Alphaproteobacteria</taxon>
        <taxon>Sphingomonadales</taxon>
        <taxon>Sphingomonadaceae</taxon>
        <taxon>Sphingobium</taxon>
    </lineage>
</organism>
<evidence type="ECO:0000313" key="7">
    <source>
        <dbReference type="Proteomes" id="UP000282977"/>
    </source>
</evidence>
<dbReference type="InterPro" id="IPR000524">
    <property type="entry name" value="Tscrpt_reg_HTH_GntR"/>
</dbReference>
<dbReference type="PANTHER" id="PTHR43537">
    <property type="entry name" value="TRANSCRIPTIONAL REGULATOR, GNTR FAMILY"/>
    <property type="match status" value="1"/>
</dbReference>
<dbReference type="InterPro" id="IPR011711">
    <property type="entry name" value="GntR_C"/>
</dbReference>
<evidence type="ECO:0000256" key="2">
    <source>
        <dbReference type="ARBA" id="ARBA00023125"/>
    </source>
</evidence>
<dbReference type="OrthoDB" id="9812290at2"/>
<evidence type="ECO:0000256" key="1">
    <source>
        <dbReference type="ARBA" id="ARBA00023015"/>
    </source>
</evidence>
<dbReference type="GO" id="GO:0003677">
    <property type="term" value="F:DNA binding"/>
    <property type="evidence" value="ECO:0007669"/>
    <property type="project" value="UniProtKB-KW"/>
</dbReference>
<dbReference type="Pfam" id="PF00392">
    <property type="entry name" value="GntR"/>
    <property type="match status" value="1"/>
</dbReference>
<dbReference type="EMBL" id="RZUL01000007">
    <property type="protein sequence ID" value="RVT39443.1"/>
    <property type="molecule type" value="Genomic_DNA"/>
</dbReference>
<gene>
    <name evidence="6" type="ORF">ENE74_15485</name>
</gene>
<feature type="domain" description="GntR C-terminal" evidence="5">
    <location>
        <begin position="103"/>
        <end position="233"/>
    </location>
</feature>
<protein>
    <submittedName>
        <fullName evidence="6">GntR family transcriptional regulator</fullName>
    </submittedName>
</protein>
<name>A0A437J439_9SPHN</name>
<dbReference type="Proteomes" id="UP000282977">
    <property type="component" value="Unassembled WGS sequence"/>
</dbReference>
<keyword evidence="7" id="KW-1185">Reference proteome</keyword>
<dbReference type="GO" id="GO:0003700">
    <property type="term" value="F:DNA-binding transcription factor activity"/>
    <property type="evidence" value="ECO:0007669"/>
    <property type="project" value="InterPro"/>
</dbReference>
<dbReference type="Pfam" id="PF07729">
    <property type="entry name" value="FCD"/>
    <property type="match status" value="1"/>
</dbReference>
<dbReference type="AlphaFoldDB" id="A0A437J439"/>
<dbReference type="InterPro" id="IPR008920">
    <property type="entry name" value="TF_FadR/GntR_C"/>
</dbReference>
<keyword evidence="2" id="KW-0238">DNA-binding</keyword>
<dbReference type="SMART" id="SM00895">
    <property type="entry name" value="FCD"/>
    <property type="match status" value="1"/>
</dbReference>
<dbReference type="SUPFAM" id="SSF46785">
    <property type="entry name" value="Winged helix' DNA-binding domain"/>
    <property type="match status" value="1"/>
</dbReference>
<dbReference type="Gene3D" id="1.20.120.530">
    <property type="entry name" value="GntR ligand-binding domain-like"/>
    <property type="match status" value="1"/>
</dbReference>
<keyword evidence="1" id="KW-0805">Transcription regulation</keyword>
<dbReference type="InterPro" id="IPR036388">
    <property type="entry name" value="WH-like_DNA-bd_sf"/>
</dbReference>
<dbReference type="SUPFAM" id="SSF48008">
    <property type="entry name" value="GntR ligand-binding domain-like"/>
    <property type="match status" value="1"/>
</dbReference>
<sequence>MVTKTQKAPTRSRNRQKGPQDEPPVSTLATLSDQAYRKVLAGLFDRTVPAGAFVSQKTLIDLLDVPLQPLRDALRVLEAEGIVTIHPRSGIQFLQPDMQFVHNTYQFRSLIERAAARRFAETADDAVIAQLIDAHNDLLSRLGEGNANDPDMLAEVGLLDQDFHAKLNANLNNPLLQTASRRLQNYVRLIQLDRRITRPYAMRTLREHLDILEACAERNADAAEQALVGHFQAALGRMMGGF</sequence>
<reference evidence="6 7" key="1">
    <citation type="submission" date="2019-01" db="EMBL/GenBank/DDBJ databases">
        <authorList>
            <person name="Chen W.-M."/>
        </authorList>
    </citation>
    <scope>NUCLEOTIDE SEQUENCE [LARGE SCALE GENOMIC DNA]</scope>
    <source>
        <strain evidence="6 7">TLA-22</strain>
    </source>
</reference>
<accession>A0A437J439</accession>
<evidence type="ECO:0000256" key="4">
    <source>
        <dbReference type="SAM" id="MobiDB-lite"/>
    </source>
</evidence>
<dbReference type="Gene3D" id="1.10.10.10">
    <property type="entry name" value="Winged helix-like DNA-binding domain superfamily/Winged helix DNA-binding domain"/>
    <property type="match status" value="1"/>
</dbReference>
<dbReference type="InterPro" id="IPR036390">
    <property type="entry name" value="WH_DNA-bd_sf"/>
</dbReference>
<comment type="caution">
    <text evidence="6">The sequence shown here is derived from an EMBL/GenBank/DDBJ whole genome shotgun (WGS) entry which is preliminary data.</text>
</comment>